<gene>
    <name evidence="7" type="ORF">J2X05_002159</name>
</gene>
<evidence type="ECO:0000259" key="6">
    <source>
        <dbReference type="SMART" id="SM00965"/>
    </source>
</evidence>
<evidence type="ECO:0000256" key="1">
    <source>
        <dbReference type="ARBA" id="ARBA00022448"/>
    </source>
</evidence>
<dbReference type="Gene3D" id="3.30.1370.130">
    <property type="match status" value="1"/>
</dbReference>
<dbReference type="Pfam" id="PF07655">
    <property type="entry name" value="Secretin_N_2"/>
    <property type="match status" value="1"/>
</dbReference>
<dbReference type="PANTHER" id="PTHR30332:SF17">
    <property type="entry name" value="TYPE IV PILIATION SYSTEM PROTEIN DR_0774-RELATED"/>
    <property type="match status" value="1"/>
</dbReference>
<dbReference type="InterPro" id="IPR050810">
    <property type="entry name" value="Bact_Secretion_Sys_Channel"/>
</dbReference>
<dbReference type="InterPro" id="IPR013358">
    <property type="entry name" value="Pilus_biogenesis_MshL"/>
</dbReference>
<dbReference type="InterPro" id="IPR011662">
    <property type="entry name" value="Secretin/TonB_short_N"/>
</dbReference>
<dbReference type="NCBIfam" id="TIGR02519">
    <property type="entry name" value="pilus_MshL"/>
    <property type="match status" value="1"/>
</dbReference>
<feature type="chain" id="PRO_5046550216" evidence="5">
    <location>
        <begin position="23"/>
        <end position="597"/>
    </location>
</feature>
<reference evidence="7 8" key="1">
    <citation type="submission" date="2023-07" db="EMBL/GenBank/DDBJ databases">
        <title>Sorghum-associated microbial communities from plants grown in Nebraska, USA.</title>
        <authorList>
            <person name="Schachtman D."/>
        </authorList>
    </citation>
    <scope>NUCLEOTIDE SEQUENCE [LARGE SCALE GENOMIC DNA]</scope>
    <source>
        <strain evidence="7 8">BE190</strain>
    </source>
</reference>
<evidence type="ECO:0000256" key="2">
    <source>
        <dbReference type="ARBA" id="ARBA00023136"/>
    </source>
</evidence>
<keyword evidence="3" id="KW-0998">Cell outer membrane</keyword>
<proteinExistence type="predicted"/>
<dbReference type="InterPro" id="IPR004846">
    <property type="entry name" value="T2SS/T3SS_dom"/>
</dbReference>
<keyword evidence="8" id="KW-1185">Reference proteome</keyword>
<name>A0ABU1UY77_9GAMM</name>
<feature type="region of interest" description="Disordered" evidence="4">
    <location>
        <begin position="179"/>
        <end position="204"/>
    </location>
</feature>
<dbReference type="EMBL" id="JAVDVX010000003">
    <property type="protein sequence ID" value="MDR7090137.1"/>
    <property type="molecule type" value="Genomic_DNA"/>
</dbReference>
<dbReference type="Proteomes" id="UP001253595">
    <property type="component" value="Unassembled WGS sequence"/>
</dbReference>
<keyword evidence="2" id="KW-0472">Membrane</keyword>
<feature type="domain" description="Secretin/TonB short N-terminal" evidence="6">
    <location>
        <begin position="103"/>
        <end position="151"/>
    </location>
</feature>
<comment type="caution">
    <text evidence="7">The sequence shown here is derived from an EMBL/GenBank/DDBJ whole genome shotgun (WGS) entry which is preliminary data.</text>
</comment>
<dbReference type="PRINTS" id="PR00811">
    <property type="entry name" value="BCTERIALGSPD"/>
</dbReference>
<dbReference type="InterPro" id="IPR001775">
    <property type="entry name" value="GspD/PilQ"/>
</dbReference>
<dbReference type="RefSeq" id="WP_310072224.1">
    <property type="nucleotide sequence ID" value="NZ_JAVDVX010000003.1"/>
</dbReference>
<evidence type="ECO:0000313" key="8">
    <source>
        <dbReference type="Proteomes" id="UP001253595"/>
    </source>
</evidence>
<dbReference type="Pfam" id="PF00263">
    <property type="entry name" value="Secretin"/>
    <property type="match status" value="1"/>
</dbReference>
<accession>A0ABU1UY77</accession>
<evidence type="ECO:0000256" key="3">
    <source>
        <dbReference type="ARBA" id="ARBA00023237"/>
    </source>
</evidence>
<evidence type="ECO:0000313" key="7">
    <source>
        <dbReference type="EMBL" id="MDR7090137.1"/>
    </source>
</evidence>
<dbReference type="SMART" id="SM00965">
    <property type="entry name" value="STN"/>
    <property type="match status" value="1"/>
</dbReference>
<organism evidence="7 8">
    <name type="scientific">Cellvibrio fibrivorans</name>
    <dbReference type="NCBI Taxonomy" id="126350"/>
    <lineage>
        <taxon>Bacteria</taxon>
        <taxon>Pseudomonadati</taxon>
        <taxon>Pseudomonadota</taxon>
        <taxon>Gammaproteobacteria</taxon>
        <taxon>Cellvibrionales</taxon>
        <taxon>Cellvibrionaceae</taxon>
        <taxon>Cellvibrio</taxon>
    </lineage>
</organism>
<dbReference type="PANTHER" id="PTHR30332">
    <property type="entry name" value="PROBABLE GENERAL SECRETION PATHWAY PROTEIN D"/>
    <property type="match status" value="1"/>
</dbReference>
<keyword evidence="1" id="KW-0813">Transport</keyword>
<evidence type="ECO:0000256" key="4">
    <source>
        <dbReference type="SAM" id="MobiDB-lite"/>
    </source>
</evidence>
<protein>
    <submittedName>
        <fullName evidence="7">MSHA biogenesis protein MshL</fullName>
    </submittedName>
</protein>
<keyword evidence="5" id="KW-0732">Signal</keyword>
<sequence>MFTNPKKISCLMLATFILNACSSTGTSDKRLATENAMDQVVEQQREQNIAAKTVPPEVNKTLLDNQTLASGGLAKTNYERFDVSVRNVAAKDFFLGLVSGTGVNVVVHPDVDGSVTLDLNNVTVDDVLRVTRDIYGYEYKKDRGIYTIYANAMRTEVFQINYLDVQRVGVSDTSVMIGRAQSSGNGGNNSNSNSGGGGNSANENANLLGMIENASQGKESGGGSALTPGSRVQTLNRTDFWSSLEKTVVSIIGGETEDRSVMITPQAGMVVVKAMPHELSAVRDFLERSELSVKRQVILEAKILEVRLSEGFEAGVNWGAISGQISAAKNLRDGFPLNTDGSAPVDEFRAINITRTYIDANGVLQSQTIPSREAIGGTVAGLIQVTDITKLLSLLETQGSVQVLSSPRVSTVNNQKAVIRVGSDEYFVTGISSNQTSNAATTTNTPNIELSSFFSGISLDVTPQISETGEVILHIHPVVSEVTDQQKVFTVGDQEFALPLALRGVRESDSIVKAANGQVIVLGGLMTESSNNVDGKRPLLGDIPGINALFRTKNKSKSKTELVILLRPIVVDDKTWDAQLNEAQSNMQRMGDAYRNQ</sequence>
<evidence type="ECO:0000256" key="5">
    <source>
        <dbReference type="SAM" id="SignalP"/>
    </source>
</evidence>
<feature type="signal peptide" evidence="5">
    <location>
        <begin position="1"/>
        <end position="22"/>
    </location>
</feature>
<dbReference type="InterPro" id="IPR011514">
    <property type="entry name" value="Secretin_N_2"/>
</dbReference>